<feature type="transmembrane region" description="Helical" evidence="6">
    <location>
        <begin position="260"/>
        <end position="278"/>
    </location>
</feature>
<comment type="similarity">
    <text evidence="2 6">Belongs to the drug/metabolite transporter (DMT) superfamily. Plant drug/metabolite exporter (P-DME) (TC 2.A.7.4) family.</text>
</comment>
<name>A0A2G9H354_9LAMI</name>
<evidence type="ECO:0000313" key="9">
    <source>
        <dbReference type="Proteomes" id="UP000231279"/>
    </source>
</evidence>
<dbReference type="InterPro" id="IPR037185">
    <property type="entry name" value="EmrE-like"/>
</dbReference>
<dbReference type="OrthoDB" id="642067at2759"/>
<dbReference type="GO" id="GO:0016020">
    <property type="term" value="C:membrane"/>
    <property type="evidence" value="ECO:0007669"/>
    <property type="project" value="UniProtKB-SubCell"/>
</dbReference>
<dbReference type="GO" id="GO:0022857">
    <property type="term" value="F:transmembrane transporter activity"/>
    <property type="evidence" value="ECO:0007669"/>
    <property type="project" value="InterPro"/>
</dbReference>
<feature type="transmembrane region" description="Helical" evidence="6">
    <location>
        <begin position="285"/>
        <end position="304"/>
    </location>
</feature>
<feature type="transmembrane region" description="Helical" evidence="6">
    <location>
        <begin position="111"/>
        <end position="131"/>
    </location>
</feature>
<comment type="caution">
    <text evidence="8">The sequence shown here is derived from an EMBL/GenBank/DDBJ whole genome shotgun (WGS) entry which is preliminary data.</text>
</comment>
<dbReference type="EMBL" id="NKXS01002879">
    <property type="protein sequence ID" value="PIN11730.1"/>
    <property type="molecule type" value="Genomic_DNA"/>
</dbReference>
<evidence type="ECO:0000256" key="6">
    <source>
        <dbReference type="RuleBase" id="RU363077"/>
    </source>
</evidence>
<dbReference type="Pfam" id="PF00892">
    <property type="entry name" value="EamA"/>
    <property type="match status" value="1"/>
</dbReference>
<evidence type="ECO:0000256" key="5">
    <source>
        <dbReference type="ARBA" id="ARBA00023136"/>
    </source>
</evidence>
<dbReference type="STRING" id="429701.A0A2G9H354"/>
<gene>
    <name evidence="8" type="ORF">CDL12_15667</name>
</gene>
<dbReference type="PANTHER" id="PTHR31218">
    <property type="entry name" value="WAT1-RELATED PROTEIN"/>
    <property type="match status" value="1"/>
</dbReference>
<reference evidence="9" key="1">
    <citation type="journal article" date="2018" name="Gigascience">
        <title>Genome assembly of the Pink Ipe (Handroanthus impetiginosus, Bignoniaceae), a highly valued, ecologically keystone Neotropical timber forest tree.</title>
        <authorList>
            <person name="Silva-Junior O.B."/>
            <person name="Grattapaglia D."/>
            <person name="Novaes E."/>
            <person name="Collevatti R.G."/>
        </authorList>
    </citation>
    <scope>NUCLEOTIDE SEQUENCE [LARGE SCALE GENOMIC DNA]</scope>
    <source>
        <strain evidence="9">cv. UFG-1</strain>
    </source>
</reference>
<evidence type="ECO:0000313" key="8">
    <source>
        <dbReference type="EMBL" id="PIN11730.1"/>
    </source>
</evidence>
<feature type="transmembrane region" description="Helical" evidence="6">
    <location>
        <begin position="45"/>
        <end position="68"/>
    </location>
</feature>
<keyword evidence="9" id="KW-1185">Reference proteome</keyword>
<dbReference type="InterPro" id="IPR000620">
    <property type="entry name" value="EamA_dom"/>
</dbReference>
<dbReference type="InterPro" id="IPR030184">
    <property type="entry name" value="WAT1-related"/>
</dbReference>
<feature type="transmembrane region" description="Helical" evidence="6">
    <location>
        <begin position="188"/>
        <end position="208"/>
    </location>
</feature>
<feature type="transmembrane region" description="Helical" evidence="6">
    <location>
        <begin position="310"/>
        <end position="331"/>
    </location>
</feature>
<dbReference type="AlphaFoldDB" id="A0A2G9H354"/>
<proteinExistence type="inferred from homology"/>
<keyword evidence="3 6" id="KW-0812">Transmembrane</keyword>
<dbReference type="SUPFAM" id="SSF103481">
    <property type="entry name" value="Multidrug resistance efflux transporter EmrE"/>
    <property type="match status" value="2"/>
</dbReference>
<accession>A0A2G9H354</accession>
<feature type="transmembrane region" description="Helical" evidence="6">
    <location>
        <begin position="143"/>
        <end position="161"/>
    </location>
</feature>
<evidence type="ECO:0000256" key="4">
    <source>
        <dbReference type="ARBA" id="ARBA00022989"/>
    </source>
</evidence>
<evidence type="ECO:0000256" key="2">
    <source>
        <dbReference type="ARBA" id="ARBA00007635"/>
    </source>
</evidence>
<evidence type="ECO:0000256" key="1">
    <source>
        <dbReference type="ARBA" id="ARBA00004141"/>
    </source>
</evidence>
<organism evidence="8 9">
    <name type="scientific">Handroanthus impetiginosus</name>
    <dbReference type="NCBI Taxonomy" id="429701"/>
    <lineage>
        <taxon>Eukaryota</taxon>
        <taxon>Viridiplantae</taxon>
        <taxon>Streptophyta</taxon>
        <taxon>Embryophyta</taxon>
        <taxon>Tracheophyta</taxon>
        <taxon>Spermatophyta</taxon>
        <taxon>Magnoliopsida</taxon>
        <taxon>eudicotyledons</taxon>
        <taxon>Gunneridae</taxon>
        <taxon>Pentapetalae</taxon>
        <taxon>asterids</taxon>
        <taxon>lamiids</taxon>
        <taxon>Lamiales</taxon>
        <taxon>Bignoniaceae</taxon>
        <taxon>Crescentiina</taxon>
        <taxon>Tabebuia alliance</taxon>
        <taxon>Handroanthus</taxon>
    </lineage>
</organism>
<evidence type="ECO:0000259" key="7">
    <source>
        <dbReference type="Pfam" id="PF00892"/>
    </source>
</evidence>
<feature type="transmembrane region" description="Helical" evidence="6">
    <location>
        <begin position="15"/>
        <end position="39"/>
    </location>
</feature>
<comment type="subcellular location">
    <subcellularLocation>
        <location evidence="1 6">Membrane</location>
        <topology evidence="1 6">Multi-pass membrane protein</topology>
    </subcellularLocation>
</comment>
<feature type="transmembrane region" description="Helical" evidence="6">
    <location>
        <begin position="80"/>
        <end position="99"/>
    </location>
</feature>
<evidence type="ECO:0000256" key="3">
    <source>
        <dbReference type="ARBA" id="ARBA00022692"/>
    </source>
</evidence>
<keyword evidence="5 6" id="KW-0472">Membrane</keyword>
<feature type="transmembrane region" description="Helical" evidence="6">
    <location>
        <begin position="220"/>
        <end position="240"/>
    </location>
</feature>
<keyword evidence="4 6" id="KW-1133">Transmembrane helix</keyword>
<sequence length="364" mass="40267">MIGWDSMKWEVIEDVGVVVGLVCVQFLYAGNSILLSYLLKLGFEASSLIIFSNFATFFVLSPLSVIFERRRWPNRISCRLFVNLLLLSFGGVTVFQSLFMEGVHLTSPAMATAMPNLAPGLIFLIAWAFRLEKIQLGCRYSRAKIGGTFLCVFGAVVMSLMQSSSVQDNTEKEAFLSPSSDIAFDKQIIVGSMYLIAAVFVLSIQVVLQAITLREFPAPMSLCATTSLIGMLITTVLQFIEDHTWDPGWPQLSIQEMISYSILAGSVSGMCVSFNAWAMKKKGPVMVSIFNPLGTVISALFSVITFGEFIGLGSLAGMCLMFIGLYSVLWAKKHEDFAVSLENEYDVEKPLLSYFRSTLERLLI</sequence>
<feature type="domain" description="EamA" evidence="7">
    <location>
        <begin position="191"/>
        <end position="329"/>
    </location>
</feature>
<protein>
    <recommendedName>
        <fullName evidence="6">WAT1-related protein</fullName>
    </recommendedName>
</protein>
<dbReference type="Proteomes" id="UP000231279">
    <property type="component" value="Unassembled WGS sequence"/>
</dbReference>